<name>A0ABM3W467_ERIEU</name>
<reference evidence="6" key="1">
    <citation type="submission" date="2025-08" db="UniProtKB">
        <authorList>
            <consortium name="RefSeq"/>
        </authorList>
    </citation>
    <scope>IDENTIFICATION</scope>
</reference>
<keyword evidence="1" id="KW-0880">Kelch repeat</keyword>
<dbReference type="GeneID" id="103127035"/>
<dbReference type="Pfam" id="PF24681">
    <property type="entry name" value="Kelch_KLHDC2_KLHL20_DRC7"/>
    <property type="match status" value="1"/>
</dbReference>
<dbReference type="Pfam" id="PF01344">
    <property type="entry name" value="Kelch_1"/>
    <property type="match status" value="1"/>
</dbReference>
<evidence type="ECO:0000256" key="3">
    <source>
        <dbReference type="SAM" id="MobiDB-lite"/>
    </source>
</evidence>
<dbReference type="SMART" id="SM00225">
    <property type="entry name" value="BTB"/>
    <property type="match status" value="2"/>
</dbReference>
<dbReference type="SUPFAM" id="SSF54695">
    <property type="entry name" value="POZ domain"/>
    <property type="match status" value="2"/>
</dbReference>
<dbReference type="PANTHER" id="PTHR45632:SF14">
    <property type="entry name" value="KELCH-LIKE PROTEIN 33"/>
    <property type="match status" value="1"/>
</dbReference>
<accession>A0ABM3W467</accession>
<feature type="domain" description="BTB" evidence="4">
    <location>
        <begin position="176"/>
        <end position="243"/>
    </location>
</feature>
<dbReference type="SMART" id="SM00612">
    <property type="entry name" value="Kelch"/>
    <property type="match status" value="5"/>
</dbReference>
<dbReference type="Pfam" id="PF21536">
    <property type="entry name" value="BTB_KLHL33"/>
    <property type="match status" value="1"/>
</dbReference>
<gene>
    <name evidence="6" type="primary">KLHL33</name>
</gene>
<dbReference type="InterPro" id="IPR015915">
    <property type="entry name" value="Kelch-typ_b-propeller"/>
</dbReference>
<protein>
    <submittedName>
        <fullName evidence="6">Kelch-like protein 33</fullName>
    </submittedName>
</protein>
<proteinExistence type="predicted"/>
<evidence type="ECO:0000259" key="4">
    <source>
        <dbReference type="PROSITE" id="PS50097"/>
    </source>
</evidence>
<dbReference type="PROSITE" id="PS50097">
    <property type="entry name" value="BTB"/>
    <property type="match status" value="2"/>
</dbReference>
<dbReference type="Pfam" id="PF07707">
    <property type="entry name" value="BACK"/>
    <property type="match status" value="1"/>
</dbReference>
<dbReference type="InterPro" id="IPR011333">
    <property type="entry name" value="SKP1/BTB/POZ_sf"/>
</dbReference>
<evidence type="ECO:0000313" key="5">
    <source>
        <dbReference type="Proteomes" id="UP001652624"/>
    </source>
</evidence>
<evidence type="ECO:0000313" key="6">
    <source>
        <dbReference type="RefSeq" id="XP_060031381.1"/>
    </source>
</evidence>
<dbReference type="InterPro" id="IPR000210">
    <property type="entry name" value="BTB/POZ_dom"/>
</dbReference>
<dbReference type="Gene3D" id="2.120.10.80">
    <property type="entry name" value="Kelch-type beta propeller"/>
    <property type="match status" value="2"/>
</dbReference>
<evidence type="ECO:0000256" key="1">
    <source>
        <dbReference type="ARBA" id="ARBA00022441"/>
    </source>
</evidence>
<dbReference type="Pfam" id="PF00651">
    <property type="entry name" value="BTB"/>
    <property type="match status" value="1"/>
</dbReference>
<feature type="region of interest" description="Disordered" evidence="3">
    <location>
        <begin position="1"/>
        <end position="31"/>
    </location>
</feature>
<dbReference type="SUPFAM" id="SSF117281">
    <property type="entry name" value="Kelch motif"/>
    <property type="match status" value="1"/>
</dbReference>
<dbReference type="InterPro" id="IPR030609">
    <property type="entry name" value="KLHL33_BACK"/>
</dbReference>
<dbReference type="PANTHER" id="PTHR45632">
    <property type="entry name" value="LD33804P"/>
    <property type="match status" value="1"/>
</dbReference>
<dbReference type="RefSeq" id="XP_060031381.1">
    <property type="nucleotide sequence ID" value="XM_060175398.1"/>
</dbReference>
<dbReference type="SMART" id="SM00875">
    <property type="entry name" value="BACK"/>
    <property type="match status" value="1"/>
</dbReference>
<dbReference type="CDD" id="cd18472">
    <property type="entry name" value="BACK_KLHL33"/>
    <property type="match status" value="1"/>
</dbReference>
<keyword evidence="5" id="KW-1185">Reference proteome</keyword>
<organism evidence="5 6">
    <name type="scientific">Erinaceus europaeus</name>
    <name type="common">Western European hedgehog</name>
    <dbReference type="NCBI Taxonomy" id="9365"/>
    <lineage>
        <taxon>Eukaryota</taxon>
        <taxon>Metazoa</taxon>
        <taxon>Chordata</taxon>
        <taxon>Craniata</taxon>
        <taxon>Vertebrata</taxon>
        <taxon>Euteleostomi</taxon>
        <taxon>Mammalia</taxon>
        <taxon>Eutheria</taxon>
        <taxon>Laurasiatheria</taxon>
        <taxon>Eulipotyphla</taxon>
        <taxon>Erinaceidae</taxon>
        <taxon>Erinaceinae</taxon>
        <taxon>Erinaceus</taxon>
    </lineage>
</organism>
<sequence>MTSGNLPSPAWSLEEEEAEDGGHGKPEELCSGEHPRQFFTEAQRLREQSLLLDEEVSVAGRVYRVHRVILAAVSSLFRDRLLNSRGPRTPISLNVAPRGWEAVLTFAYEGVLGSAPWRDVLAAAEALGAPRVKAVVQQRCEVLGSSQEDAEQPNGAEELRRNLRSIEVLYQQGIGCDLELEADGCRLWVHRAALACGSEFFGAMLLSGMRESQGTKVSLHTISAQDLRLLVSYAYSGVVQARWPGLLRAAQVALQYQSSSCLALCQRALAQGLSPTRCLALFSMAEAPGLEQLWSRARHYLLTHLPAVASCPAFPSFPATCLAELLDSDELHVQEEFEAFMAARCWLAANPATQVSEAKALLGCVRFGRMSTRELRRVHAVGLPTPLPPDLLQQLLVEAEVPGPERRREPDQALVVIGGDGLRSDMAVRQPSGKVWWARAFCCGIGLVRTVEWGCLPPLPAPGRFRHGAASLTGKELYVCGGQDFYSNSSTLASTFRWDPSQEDWEEVAPLCQARCFFPLVALDGLLYALGGRDNGIALDSVEVYDPELNVWREAPALPEPCFAHAAAILEGQLYLSGGCSGTDEILDTLLHYNPNLEKPRALLSPMGVPRAAHVMAALGGRLYVAGGLGKFGDLLSFEVYEPRTDSWTRLAPLPSPHVGAAVAILQGELFVLGGYSHRTYALSHLIHAYSPGLGRWLCLGTLPRPRAEMPACILHPAALVTTQHATKPAG</sequence>
<feature type="domain" description="BTB" evidence="4">
    <location>
        <begin position="52"/>
        <end position="116"/>
    </location>
</feature>
<dbReference type="InterPro" id="IPR011705">
    <property type="entry name" value="BACK"/>
</dbReference>
<keyword evidence="2" id="KW-0677">Repeat</keyword>
<dbReference type="Proteomes" id="UP001652624">
    <property type="component" value="Chromosome 16"/>
</dbReference>
<dbReference type="Gene3D" id="3.30.710.10">
    <property type="entry name" value="Potassium Channel Kv1.1, Chain A"/>
    <property type="match status" value="2"/>
</dbReference>
<evidence type="ECO:0000256" key="2">
    <source>
        <dbReference type="ARBA" id="ARBA00022737"/>
    </source>
</evidence>
<dbReference type="InterPro" id="IPR006652">
    <property type="entry name" value="Kelch_1"/>
</dbReference>
<feature type="compositionally biased region" description="Basic and acidic residues" evidence="3">
    <location>
        <begin position="20"/>
        <end position="31"/>
    </location>
</feature>
<dbReference type="Gene3D" id="1.25.40.420">
    <property type="match status" value="1"/>
</dbReference>